<name>A0ACC3AV10_9EURO</name>
<gene>
    <name evidence="1" type="primary">CTU2</name>
    <name evidence="1" type="ORF">N8T08_008783</name>
</gene>
<organism evidence="1 2">
    <name type="scientific">Aspergillus melleus</name>
    <dbReference type="NCBI Taxonomy" id="138277"/>
    <lineage>
        <taxon>Eukaryota</taxon>
        <taxon>Fungi</taxon>
        <taxon>Dikarya</taxon>
        <taxon>Ascomycota</taxon>
        <taxon>Pezizomycotina</taxon>
        <taxon>Eurotiomycetes</taxon>
        <taxon>Eurotiomycetidae</taxon>
        <taxon>Eurotiales</taxon>
        <taxon>Aspergillaceae</taxon>
        <taxon>Aspergillus</taxon>
        <taxon>Aspergillus subgen. Circumdati</taxon>
    </lineage>
</organism>
<reference evidence="1 2" key="1">
    <citation type="journal article" date="2023" name="ACS Omega">
        <title>Identification of the Neoaspergillic Acid Biosynthesis Gene Cluster by Establishing an In Vitro CRISPR-Ribonucleoprotein Genetic System in Aspergillus melleus.</title>
        <authorList>
            <person name="Yuan B."/>
            <person name="Grau M.F."/>
            <person name="Murata R.M."/>
            <person name="Torok T."/>
            <person name="Venkateswaran K."/>
            <person name="Stajich J.E."/>
            <person name="Wang C.C.C."/>
        </authorList>
    </citation>
    <scope>NUCLEOTIDE SEQUENCE [LARGE SCALE GENOMIC DNA]</scope>
    <source>
        <strain evidence="1 2">IMV 1140</strain>
    </source>
</reference>
<sequence length="367" mass="41217">MPGMELLDPCLDCREVESTLTLRKRRVCIDCYKRVVGYKVFRRTEKYRLRRDLPKTGEYKILVPLSYGLSSSVLLHLLHDQVRVQRSKSHPPPGFDLHVLIIDPSTISPSQPAHDEGFELAQKLFPLCTFTRIPFHDIFEHVPDMQQTMAQFAGTKFTDNPSLSHKERLDAFRSSIESATSKADVDGALRNRLIVAIAKEVGAKTILWGDSDTTLAAKTLANVAKGRGSSLTWQVSDGMSPSGLEFNFALRDLFTVELRNYASFFPELSRMILPDEPPSENTLTKNLSIDELMMRYVQTQGEKYPGVMLNVTRTANKLLSSEGPAQKSLCTFCGSSIWEAEDRPTLVEGQTPEFCYACARSRPDLSC</sequence>
<dbReference type="EMBL" id="JAOPJF010000060">
    <property type="protein sequence ID" value="KAK1141685.1"/>
    <property type="molecule type" value="Genomic_DNA"/>
</dbReference>
<accession>A0ACC3AV10</accession>
<dbReference type="Proteomes" id="UP001177260">
    <property type="component" value="Unassembled WGS sequence"/>
</dbReference>
<evidence type="ECO:0000313" key="1">
    <source>
        <dbReference type="EMBL" id="KAK1141685.1"/>
    </source>
</evidence>
<keyword evidence="2" id="KW-1185">Reference proteome</keyword>
<proteinExistence type="predicted"/>
<protein>
    <submittedName>
        <fullName evidence="1">Cytoplasmic tRNA 2-thiolation protein 2</fullName>
    </submittedName>
</protein>
<evidence type="ECO:0000313" key="2">
    <source>
        <dbReference type="Proteomes" id="UP001177260"/>
    </source>
</evidence>
<comment type="caution">
    <text evidence="1">The sequence shown here is derived from an EMBL/GenBank/DDBJ whole genome shotgun (WGS) entry which is preliminary data.</text>
</comment>